<dbReference type="SUPFAM" id="SSF161098">
    <property type="entry name" value="MetI-like"/>
    <property type="match status" value="1"/>
</dbReference>
<feature type="transmembrane region" description="Helical" evidence="7">
    <location>
        <begin position="74"/>
        <end position="99"/>
    </location>
</feature>
<evidence type="ECO:0000259" key="8">
    <source>
        <dbReference type="PROSITE" id="PS50928"/>
    </source>
</evidence>
<dbReference type="CDD" id="cd06261">
    <property type="entry name" value="TM_PBP2"/>
    <property type="match status" value="1"/>
</dbReference>
<dbReference type="Proteomes" id="UP001628281">
    <property type="component" value="Unassembled WGS sequence"/>
</dbReference>
<feature type="transmembrane region" description="Helical" evidence="7">
    <location>
        <begin position="231"/>
        <end position="253"/>
    </location>
</feature>
<keyword evidence="4 7" id="KW-0812">Transmembrane</keyword>
<sequence length="264" mass="28078">MTRTDGTRGSALRRPLLSLAATAAVLAVWQASGALGWIGPNLLPTPTEVLTTALELAETGYRQVPLWEHVAVSLARAVAAFLVAIATGVPLGLVMGISPTASALLDPFVQFLRPLPKLALIPLVIVWFGIGEFSKFFLIYLATFLSVVAGAAAAVASVGRDRLRAAEVLGVNRWQMFRHVLLPSTLPDLFTSVRLAIGIGWTTLIAAEMVAASSGLGWMVVNAGAYLRTDVVLLGIVLLGLFGYLLDLAVVGLRKRVVPWMGRE</sequence>
<reference evidence="9 10" key="1">
    <citation type="submission" date="2024-11" db="EMBL/GenBank/DDBJ databases">
        <title>Draft genome sequences of two bacteria associated to sugarcane roots in Colombia.</title>
        <authorList>
            <person name="Pardo-Diaz S."/>
            <person name="Masmela-Mendoza J."/>
            <person name="Delgadillo-Duran P."/>
            <person name="Bautista E.J."/>
            <person name="Rojas-Tapias D.F."/>
        </authorList>
    </citation>
    <scope>NUCLEOTIDE SEQUENCE [LARGE SCALE GENOMIC DNA]</scope>
    <source>
        <strain evidence="9 10">Ap18</strain>
    </source>
</reference>
<name>A0ABW8VIB2_9PROT</name>
<dbReference type="InterPro" id="IPR035906">
    <property type="entry name" value="MetI-like_sf"/>
</dbReference>
<keyword evidence="10" id="KW-1185">Reference proteome</keyword>
<dbReference type="InterPro" id="IPR000515">
    <property type="entry name" value="MetI-like"/>
</dbReference>
<comment type="similarity">
    <text evidence="7">Belongs to the binding-protein-dependent transport system permease family.</text>
</comment>
<dbReference type="PANTHER" id="PTHR30151">
    <property type="entry name" value="ALKANE SULFONATE ABC TRANSPORTER-RELATED, MEMBRANE SUBUNIT"/>
    <property type="match status" value="1"/>
</dbReference>
<dbReference type="PANTHER" id="PTHR30151:SF25">
    <property type="entry name" value="TAURINE TRANSPORT SYSTEM PERMEASE PROTEIN TAUC"/>
    <property type="match status" value="1"/>
</dbReference>
<evidence type="ECO:0000256" key="1">
    <source>
        <dbReference type="ARBA" id="ARBA00004651"/>
    </source>
</evidence>
<dbReference type="EMBL" id="JBJLSN010000127">
    <property type="protein sequence ID" value="MFL7906058.1"/>
    <property type="molecule type" value="Genomic_DNA"/>
</dbReference>
<organism evidence="9 10">
    <name type="scientific">Azospirillum argentinense</name>
    <dbReference type="NCBI Taxonomy" id="2970906"/>
    <lineage>
        <taxon>Bacteria</taxon>
        <taxon>Pseudomonadati</taxon>
        <taxon>Pseudomonadota</taxon>
        <taxon>Alphaproteobacteria</taxon>
        <taxon>Rhodospirillales</taxon>
        <taxon>Azospirillaceae</taxon>
        <taxon>Azospirillum</taxon>
    </lineage>
</organism>
<evidence type="ECO:0000256" key="6">
    <source>
        <dbReference type="ARBA" id="ARBA00023136"/>
    </source>
</evidence>
<accession>A0ABW8VIB2</accession>
<keyword evidence="3" id="KW-1003">Cell membrane</keyword>
<keyword evidence="6 7" id="KW-0472">Membrane</keyword>
<evidence type="ECO:0000256" key="3">
    <source>
        <dbReference type="ARBA" id="ARBA00022475"/>
    </source>
</evidence>
<keyword evidence="5 7" id="KW-1133">Transmembrane helix</keyword>
<evidence type="ECO:0000256" key="4">
    <source>
        <dbReference type="ARBA" id="ARBA00022692"/>
    </source>
</evidence>
<evidence type="ECO:0000313" key="10">
    <source>
        <dbReference type="Proteomes" id="UP001628281"/>
    </source>
</evidence>
<dbReference type="Pfam" id="PF00528">
    <property type="entry name" value="BPD_transp_1"/>
    <property type="match status" value="1"/>
</dbReference>
<dbReference type="PROSITE" id="PS50928">
    <property type="entry name" value="ABC_TM1"/>
    <property type="match status" value="1"/>
</dbReference>
<gene>
    <name evidence="9" type="ORF">ACJ41P_33420</name>
</gene>
<feature type="transmembrane region" description="Helical" evidence="7">
    <location>
        <begin position="195"/>
        <end position="219"/>
    </location>
</feature>
<dbReference type="Gene3D" id="1.10.3720.10">
    <property type="entry name" value="MetI-like"/>
    <property type="match status" value="1"/>
</dbReference>
<keyword evidence="2 7" id="KW-0813">Transport</keyword>
<feature type="transmembrane region" description="Helical" evidence="7">
    <location>
        <begin position="136"/>
        <end position="156"/>
    </location>
</feature>
<evidence type="ECO:0000256" key="5">
    <source>
        <dbReference type="ARBA" id="ARBA00022989"/>
    </source>
</evidence>
<feature type="transmembrane region" description="Helical" evidence="7">
    <location>
        <begin position="111"/>
        <end position="130"/>
    </location>
</feature>
<feature type="domain" description="ABC transmembrane type-1" evidence="8">
    <location>
        <begin position="70"/>
        <end position="250"/>
    </location>
</feature>
<comment type="caution">
    <text evidence="9">The sequence shown here is derived from an EMBL/GenBank/DDBJ whole genome shotgun (WGS) entry which is preliminary data.</text>
</comment>
<dbReference type="RefSeq" id="WP_145706529.1">
    <property type="nucleotide sequence ID" value="NZ_JBJLSN010000127.1"/>
</dbReference>
<evidence type="ECO:0000256" key="7">
    <source>
        <dbReference type="RuleBase" id="RU363032"/>
    </source>
</evidence>
<evidence type="ECO:0000313" key="9">
    <source>
        <dbReference type="EMBL" id="MFL7906058.1"/>
    </source>
</evidence>
<evidence type="ECO:0000256" key="2">
    <source>
        <dbReference type="ARBA" id="ARBA00022448"/>
    </source>
</evidence>
<protein>
    <submittedName>
        <fullName evidence="9">ABC transporter permease</fullName>
    </submittedName>
</protein>
<comment type="subcellular location">
    <subcellularLocation>
        <location evidence="1 7">Cell membrane</location>
        <topology evidence="1 7">Multi-pass membrane protein</topology>
    </subcellularLocation>
</comment>
<proteinExistence type="inferred from homology"/>